<proteinExistence type="predicted"/>
<dbReference type="RefSeq" id="WP_382317171.1">
    <property type="nucleotide sequence ID" value="NZ_JBHUFD010000018.1"/>
</dbReference>
<reference evidence="2" key="1">
    <citation type="journal article" date="2019" name="Int. J. Syst. Evol. Microbiol.">
        <title>The Global Catalogue of Microorganisms (GCM) 10K type strain sequencing project: providing services to taxonomists for standard genome sequencing and annotation.</title>
        <authorList>
            <consortium name="The Broad Institute Genomics Platform"/>
            <consortium name="The Broad Institute Genome Sequencing Center for Infectious Disease"/>
            <person name="Wu L."/>
            <person name="Ma J."/>
        </authorList>
    </citation>
    <scope>NUCLEOTIDE SEQUENCE [LARGE SCALE GENOMIC DNA]</scope>
    <source>
        <strain evidence="2">CGMCC 1.15795</strain>
    </source>
</reference>
<comment type="caution">
    <text evidence="1">The sequence shown here is derived from an EMBL/GenBank/DDBJ whole genome shotgun (WGS) entry which is preliminary data.</text>
</comment>
<accession>A0ABW4QZ97</accession>
<dbReference type="Proteomes" id="UP001597197">
    <property type="component" value="Unassembled WGS sequence"/>
</dbReference>
<keyword evidence="2" id="KW-1185">Reference proteome</keyword>
<evidence type="ECO:0000313" key="2">
    <source>
        <dbReference type="Proteomes" id="UP001597197"/>
    </source>
</evidence>
<evidence type="ECO:0000313" key="1">
    <source>
        <dbReference type="EMBL" id="MFD1874943.1"/>
    </source>
</evidence>
<dbReference type="EMBL" id="JBHUFD010000018">
    <property type="protein sequence ID" value="MFD1874943.1"/>
    <property type="molecule type" value="Genomic_DNA"/>
</dbReference>
<protein>
    <submittedName>
        <fullName evidence="1">Uncharacterized protein</fullName>
    </submittedName>
</protein>
<name>A0ABW4QZ97_9BACT</name>
<gene>
    <name evidence="1" type="ORF">ACFSDX_21090</name>
</gene>
<sequence length="118" mass="13493">MQPIDEQLSYPNPQELLTLGIDEYYRRYYSDSSQPKAYFGFECEVCEEGFLIPRIQFVHAVANGSAEYEHLRAAGFECLYDDGKGNPPTLLQNFIESSEQYKQLARITDPALAKAEGW</sequence>
<organism evidence="1 2">
    <name type="scientific">Hymenobacter bucti</name>
    <dbReference type="NCBI Taxonomy" id="1844114"/>
    <lineage>
        <taxon>Bacteria</taxon>
        <taxon>Pseudomonadati</taxon>
        <taxon>Bacteroidota</taxon>
        <taxon>Cytophagia</taxon>
        <taxon>Cytophagales</taxon>
        <taxon>Hymenobacteraceae</taxon>
        <taxon>Hymenobacter</taxon>
    </lineage>
</organism>